<protein>
    <recommendedName>
        <fullName evidence="4">DUF3455 domain-containing protein</fullName>
    </recommendedName>
</protein>
<organism evidence="2 3">
    <name type="scientific">Paractinoplanes rishiriensis</name>
    <dbReference type="NCBI Taxonomy" id="1050105"/>
    <lineage>
        <taxon>Bacteria</taxon>
        <taxon>Bacillati</taxon>
        <taxon>Actinomycetota</taxon>
        <taxon>Actinomycetes</taxon>
        <taxon>Micromonosporales</taxon>
        <taxon>Micromonosporaceae</taxon>
        <taxon>Paractinoplanes</taxon>
    </lineage>
</organism>
<reference evidence="2" key="1">
    <citation type="submission" date="2021-01" db="EMBL/GenBank/DDBJ databases">
        <title>Whole genome shotgun sequence of Actinoplanes rishiriensis NBRC 108556.</title>
        <authorList>
            <person name="Komaki H."/>
            <person name="Tamura T."/>
        </authorList>
    </citation>
    <scope>NUCLEOTIDE SEQUENCE</scope>
    <source>
        <strain evidence="2">NBRC 108556</strain>
    </source>
</reference>
<proteinExistence type="predicted"/>
<evidence type="ECO:0000313" key="2">
    <source>
        <dbReference type="EMBL" id="GIE99759.1"/>
    </source>
</evidence>
<dbReference type="PANTHER" id="PTHR35567:SF1">
    <property type="entry name" value="CONSERVED FUNGAL PROTEIN (AFU_ORTHOLOGUE AFUA_1G14230)"/>
    <property type="match status" value="1"/>
</dbReference>
<evidence type="ECO:0000313" key="3">
    <source>
        <dbReference type="Proteomes" id="UP000636960"/>
    </source>
</evidence>
<dbReference type="EMBL" id="BOMV01000076">
    <property type="protein sequence ID" value="GIE99759.1"/>
    <property type="molecule type" value="Genomic_DNA"/>
</dbReference>
<dbReference type="InterPro" id="IPR021851">
    <property type="entry name" value="DUF3455"/>
</dbReference>
<keyword evidence="1" id="KW-0732">Signal</keyword>
<evidence type="ECO:0008006" key="4">
    <source>
        <dbReference type="Google" id="ProtNLM"/>
    </source>
</evidence>
<feature type="signal peptide" evidence="1">
    <location>
        <begin position="1"/>
        <end position="32"/>
    </location>
</feature>
<dbReference type="PANTHER" id="PTHR35567">
    <property type="entry name" value="MALATE DEHYDROGENASE (AFU_ORTHOLOGUE AFUA_2G13800)"/>
    <property type="match status" value="1"/>
</dbReference>
<keyword evidence="3" id="KW-1185">Reference proteome</keyword>
<comment type="caution">
    <text evidence="2">The sequence shown here is derived from an EMBL/GenBank/DDBJ whole genome shotgun (WGS) entry which is preliminary data.</text>
</comment>
<dbReference type="Proteomes" id="UP000636960">
    <property type="component" value="Unassembled WGS sequence"/>
</dbReference>
<gene>
    <name evidence="2" type="ORF">Ari01nite_72240</name>
</gene>
<dbReference type="AlphaFoldDB" id="A0A919MYD7"/>
<dbReference type="Pfam" id="PF11937">
    <property type="entry name" value="DUF3455"/>
    <property type="match status" value="1"/>
</dbReference>
<sequence>MGRSDRRTRVLLAATAAVMGIGGLSFTQTASAEEVPAPAKADTAVGTETIAAPSALQPPPGNRILATYRVQTGVQVYRCDTGVWTFQEPRATLTDSTPRFIRHYGVQGAGGTVVPFWEAVDGSKVSGRVLAQAPSPRPNSIPQLLLEGRGQGGGQLGAVTYIQRLNTGGGVAPPITGCRTGQLASVPYTADYVFWV</sequence>
<feature type="chain" id="PRO_5037433614" description="DUF3455 domain-containing protein" evidence="1">
    <location>
        <begin position="33"/>
        <end position="196"/>
    </location>
</feature>
<accession>A0A919MYD7</accession>
<evidence type="ECO:0000256" key="1">
    <source>
        <dbReference type="SAM" id="SignalP"/>
    </source>
</evidence>
<name>A0A919MYD7_9ACTN</name>